<dbReference type="Gramene" id="ONK64268">
    <property type="protein sequence ID" value="ONK64268"/>
    <property type="gene ID" value="A4U43_C07F23870"/>
</dbReference>
<organism evidence="3 4">
    <name type="scientific">Asparagus officinalis</name>
    <name type="common">Garden asparagus</name>
    <dbReference type="NCBI Taxonomy" id="4686"/>
    <lineage>
        <taxon>Eukaryota</taxon>
        <taxon>Viridiplantae</taxon>
        <taxon>Streptophyta</taxon>
        <taxon>Embryophyta</taxon>
        <taxon>Tracheophyta</taxon>
        <taxon>Spermatophyta</taxon>
        <taxon>Magnoliopsida</taxon>
        <taxon>Liliopsida</taxon>
        <taxon>Asparagales</taxon>
        <taxon>Asparagaceae</taxon>
        <taxon>Asparagoideae</taxon>
        <taxon>Asparagus</taxon>
    </lineage>
</organism>
<dbReference type="AlphaFoldDB" id="A0A5P1EEE9"/>
<dbReference type="Pfam" id="PF02704">
    <property type="entry name" value="GASA"/>
    <property type="match status" value="1"/>
</dbReference>
<proteinExistence type="inferred from homology"/>
<gene>
    <name evidence="3" type="ORF">A4U43_C07F23870</name>
</gene>
<sequence>MVSSKIFLASLLLFVIAMHVESHRLLESTKMSEQTVEASLVNESAAATGIDCKGLCAVRCSKSSRPNLCHRACGTCCFRCNCVPPGTYGNYDSCPCYATMTTRGGARKCP</sequence>
<dbReference type="Proteomes" id="UP000243459">
    <property type="component" value="Chromosome 7"/>
</dbReference>
<evidence type="ECO:0000256" key="2">
    <source>
        <dbReference type="SAM" id="SignalP"/>
    </source>
</evidence>
<dbReference type="PANTHER" id="PTHR23201:SF12">
    <property type="entry name" value="OS05G0432200 PROTEIN"/>
    <property type="match status" value="1"/>
</dbReference>
<name>A0A5P1EEE9_ASPOF</name>
<evidence type="ECO:0000313" key="4">
    <source>
        <dbReference type="Proteomes" id="UP000243459"/>
    </source>
</evidence>
<dbReference type="OMA" id="MHVESHR"/>
<feature type="chain" id="PRO_5024291392" evidence="2">
    <location>
        <begin position="23"/>
        <end position="110"/>
    </location>
</feature>
<protein>
    <submittedName>
        <fullName evidence="3">Uncharacterized protein</fullName>
    </submittedName>
</protein>
<comment type="similarity">
    <text evidence="1">Belongs to the GASA family.</text>
</comment>
<accession>A0A5P1EEE9</accession>
<dbReference type="PANTHER" id="PTHR23201">
    <property type="entry name" value="EXTENSIN, PROLINE-RICH PROTEIN"/>
    <property type="match status" value="1"/>
</dbReference>
<evidence type="ECO:0000256" key="1">
    <source>
        <dbReference type="ARBA" id="ARBA00010582"/>
    </source>
</evidence>
<feature type="signal peptide" evidence="2">
    <location>
        <begin position="1"/>
        <end position="22"/>
    </location>
</feature>
<reference evidence="4" key="1">
    <citation type="journal article" date="2017" name="Nat. Commun.">
        <title>The asparagus genome sheds light on the origin and evolution of a young Y chromosome.</title>
        <authorList>
            <person name="Harkess A."/>
            <person name="Zhou J."/>
            <person name="Xu C."/>
            <person name="Bowers J.E."/>
            <person name="Van der Hulst R."/>
            <person name="Ayyampalayam S."/>
            <person name="Mercati F."/>
            <person name="Riccardi P."/>
            <person name="McKain M.R."/>
            <person name="Kakrana A."/>
            <person name="Tang H."/>
            <person name="Ray J."/>
            <person name="Groenendijk J."/>
            <person name="Arikit S."/>
            <person name="Mathioni S.M."/>
            <person name="Nakano M."/>
            <person name="Shan H."/>
            <person name="Telgmann-Rauber A."/>
            <person name="Kanno A."/>
            <person name="Yue Z."/>
            <person name="Chen H."/>
            <person name="Li W."/>
            <person name="Chen Y."/>
            <person name="Xu X."/>
            <person name="Zhang Y."/>
            <person name="Luo S."/>
            <person name="Chen H."/>
            <person name="Gao J."/>
            <person name="Mao Z."/>
            <person name="Pires J.C."/>
            <person name="Luo M."/>
            <person name="Kudrna D."/>
            <person name="Wing R.A."/>
            <person name="Meyers B.C."/>
            <person name="Yi K."/>
            <person name="Kong H."/>
            <person name="Lavrijsen P."/>
            <person name="Sunseri F."/>
            <person name="Falavigna A."/>
            <person name="Ye Y."/>
            <person name="Leebens-Mack J.H."/>
            <person name="Chen G."/>
        </authorList>
    </citation>
    <scope>NUCLEOTIDE SEQUENCE [LARGE SCALE GENOMIC DNA]</scope>
    <source>
        <strain evidence="4">cv. DH0086</strain>
    </source>
</reference>
<dbReference type="EMBL" id="CM007387">
    <property type="protein sequence ID" value="ONK64268.1"/>
    <property type="molecule type" value="Genomic_DNA"/>
</dbReference>
<keyword evidence="4" id="KW-1185">Reference proteome</keyword>
<keyword evidence="2" id="KW-0732">Signal</keyword>
<dbReference type="OrthoDB" id="625265at2759"/>
<dbReference type="InterPro" id="IPR003854">
    <property type="entry name" value="GASA"/>
</dbReference>
<evidence type="ECO:0000313" key="3">
    <source>
        <dbReference type="EMBL" id="ONK64268.1"/>
    </source>
</evidence>